<proteinExistence type="predicted"/>
<dbReference type="RefSeq" id="WP_118197400.1">
    <property type="nucleotide sequence ID" value="NZ_QRHZ01000001.1"/>
</dbReference>
<accession>A0A414SKH0</accession>
<comment type="caution">
    <text evidence="1">The sequence shown here is derived from an EMBL/GenBank/DDBJ whole genome shotgun (WGS) entry which is preliminary data.</text>
</comment>
<dbReference type="EMBL" id="QRHZ01000001">
    <property type="protein sequence ID" value="RHG20078.1"/>
    <property type="molecule type" value="Genomic_DNA"/>
</dbReference>
<name>A0A414SKH0_9FIRM</name>
<protein>
    <submittedName>
        <fullName evidence="1">Uncharacterized protein</fullName>
    </submittedName>
</protein>
<reference evidence="1 2" key="1">
    <citation type="submission" date="2018-08" db="EMBL/GenBank/DDBJ databases">
        <title>A genome reference for cultivated species of the human gut microbiota.</title>
        <authorList>
            <person name="Zou Y."/>
            <person name="Xue W."/>
            <person name="Luo G."/>
        </authorList>
    </citation>
    <scope>NUCLEOTIDE SEQUENCE [LARGE SCALE GENOMIC DNA]</scope>
    <source>
        <strain evidence="1 2">AM22-9LB</strain>
    </source>
</reference>
<dbReference type="AlphaFoldDB" id="A0A414SKH0"/>
<dbReference type="Proteomes" id="UP000284220">
    <property type="component" value="Unassembled WGS sequence"/>
</dbReference>
<gene>
    <name evidence="1" type="ORF">DW272_02405</name>
</gene>
<sequence length="237" mass="28198">MKRQIRRGVFESNSSSMHALCVMKKSEQYTPEEILDSLYLYDDYETQEKDCIWEPRESNMEFGRSPFKAIGTFADKWLYACASMVEEYNDNTYKELKRIAFKYIPGLKKIVMPFTYGCKLNKDNPKNNGNILCKEYGMTEDELIEYLMQKEEECDIEINYWKDRDGDWIYHEPYTGQVDEDILSRFLETENITLEEFLINKKYVVIQDGDERCEFAKIKKTGLINLDAIDHEYPDRE</sequence>
<organism evidence="1 2">
    <name type="scientific">Blautia obeum</name>
    <dbReference type="NCBI Taxonomy" id="40520"/>
    <lineage>
        <taxon>Bacteria</taxon>
        <taxon>Bacillati</taxon>
        <taxon>Bacillota</taxon>
        <taxon>Clostridia</taxon>
        <taxon>Lachnospirales</taxon>
        <taxon>Lachnospiraceae</taxon>
        <taxon>Blautia</taxon>
    </lineage>
</organism>
<evidence type="ECO:0000313" key="2">
    <source>
        <dbReference type="Proteomes" id="UP000284220"/>
    </source>
</evidence>
<evidence type="ECO:0000313" key="1">
    <source>
        <dbReference type="EMBL" id="RHG20078.1"/>
    </source>
</evidence>